<evidence type="ECO:0000313" key="3">
    <source>
        <dbReference type="EMBL" id="KTG10606.1"/>
    </source>
</evidence>
<evidence type="ECO:0000259" key="2">
    <source>
        <dbReference type="Pfam" id="PF01882"/>
    </source>
</evidence>
<dbReference type="Pfam" id="PF01345">
    <property type="entry name" value="DUF11"/>
    <property type="match status" value="1"/>
</dbReference>
<reference evidence="3 4" key="1">
    <citation type="submission" date="2015-12" db="EMBL/GenBank/DDBJ databases">
        <title>Haloprofundus marisrubri gen. nov., sp. nov., an extremely halophilic archaeon isolated from the Discovery deep brine-seawater interface in the Red Sea.</title>
        <authorList>
            <person name="Zhang G."/>
            <person name="Stingl U."/>
            <person name="Rashid M."/>
        </authorList>
    </citation>
    <scope>NUCLEOTIDE SEQUENCE [LARGE SCALE GENOMIC DNA]</scope>
    <source>
        <strain evidence="3 4">SB9</strain>
    </source>
</reference>
<gene>
    <name evidence="3" type="ORF">AUR64_08025</name>
</gene>
<dbReference type="Pfam" id="PF01882">
    <property type="entry name" value="DUF58"/>
    <property type="match status" value="1"/>
</dbReference>
<feature type="domain" description="DUF58" evidence="2">
    <location>
        <begin position="200"/>
        <end position="380"/>
    </location>
</feature>
<dbReference type="EMBL" id="LOPU01000017">
    <property type="protein sequence ID" value="KTG10606.1"/>
    <property type="molecule type" value="Genomic_DNA"/>
</dbReference>
<dbReference type="STRING" id="1514971.AUR64_08025"/>
<dbReference type="OrthoDB" id="31512at2157"/>
<dbReference type="InterPro" id="IPR002881">
    <property type="entry name" value="DUF58"/>
</dbReference>
<dbReference type="InterPro" id="IPR001434">
    <property type="entry name" value="OmcB-like_DUF11"/>
</dbReference>
<keyword evidence="4" id="KW-1185">Reference proteome</keyword>
<dbReference type="PANTHER" id="PTHR33608:SF6">
    <property type="entry name" value="BLL2464 PROTEIN"/>
    <property type="match status" value="1"/>
</dbReference>
<dbReference type="Proteomes" id="UP000054387">
    <property type="component" value="Unassembled WGS sequence"/>
</dbReference>
<dbReference type="Gene3D" id="2.60.40.10">
    <property type="entry name" value="Immunoglobulins"/>
    <property type="match status" value="1"/>
</dbReference>
<evidence type="ECO:0000259" key="1">
    <source>
        <dbReference type="Pfam" id="PF01345"/>
    </source>
</evidence>
<feature type="domain" description="DUF11" evidence="1">
    <location>
        <begin position="57"/>
        <end position="113"/>
    </location>
</feature>
<dbReference type="AlphaFoldDB" id="A0A0W1RAY1"/>
<name>A0A0W1RAY1_9EURY</name>
<proteinExistence type="predicted"/>
<accession>A0A0W1RAY1</accession>
<organism evidence="3 4">
    <name type="scientific">Haloprofundus marisrubri</name>
    <dbReference type="NCBI Taxonomy" id="1514971"/>
    <lineage>
        <taxon>Archaea</taxon>
        <taxon>Methanobacteriati</taxon>
        <taxon>Methanobacteriota</taxon>
        <taxon>Stenosarchaea group</taxon>
        <taxon>Halobacteria</taxon>
        <taxon>Halobacteriales</taxon>
        <taxon>Haloferacaceae</taxon>
        <taxon>Haloprofundus</taxon>
    </lineage>
</organism>
<evidence type="ECO:0008006" key="5">
    <source>
        <dbReference type="Google" id="ProtNLM"/>
    </source>
</evidence>
<sequence>MSAFETNRWTGVEALALLAGSLAILVSPRQPALLLAGVLGIAYAAYAYGGDAPTPSVSVERELDDPTPEPDETVRVTVTVRNTGESTLPDLRVVDGVPPALEVTDGTARLGTALRPGKRARFSYEVRAVRGEHEWKPMRAIVRNASGSNERVTETNSETVLRCEPRLSATENLPLRGLTTQYAGRITTDVAGAGLEFTSTREYRRGDPLKRVDWNRLARTGELATTEFREERAATVVLLVDARESAYLAPEEDAPNAVERSAEAAGETFVALLNGGDRVGLATFAAESLWLPPGTGDDHRAQGRRLLATHPSLAPTPPEDAAFFPSIRLRRLQRRLPADAQVILFSPLVDDYVVTAARRLDAHGHLVTVVSPDPTADETPGRRLAGVERRNRMSRLRRSGIRVIDWREESLATELARARERWSS</sequence>
<comment type="caution">
    <text evidence="3">The sequence shown here is derived from an EMBL/GenBank/DDBJ whole genome shotgun (WGS) entry which is preliminary data.</text>
</comment>
<dbReference type="InterPro" id="IPR013783">
    <property type="entry name" value="Ig-like_fold"/>
</dbReference>
<dbReference type="PANTHER" id="PTHR33608">
    <property type="entry name" value="BLL2464 PROTEIN"/>
    <property type="match status" value="1"/>
</dbReference>
<evidence type="ECO:0000313" key="4">
    <source>
        <dbReference type="Proteomes" id="UP000054387"/>
    </source>
</evidence>
<dbReference type="RefSeq" id="WP_058580930.1">
    <property type="nucleotide sequence ID" value="NZ_LOPU01000017.1"/>
</dbReference>
<protein>
    <recommendedName>
        <fullName evidence="5">DUF58 domain-containing protein</fullName>
    </recommendedName>
</protein>